<dbReference type="EMBL" id="JAZHBM010000044">
    <property type="protein sequence ID" value="MEF3084016.1"/>
    <property type="molecule type" value="Genomic_DNA"/>
</dbReference>
<dbReference type="PANTHER" id="PTHR32063:SF0">
    <property type="entry name" value="SWARMING MOTILITY PROTEIN SWRC"/>
    <property type="match status" value="1"/>
</dbReference>
<feature type="non-terminal residue" evidence="2">
    <location>
        <position position="117"/>
    </location>
</feature>
<name>A0ABU7WJ72_9GAMM</name>
<feature type="non-terminal residue" evidence="2">
    <location>
        <position position="1"/>
    </location>
</feature>
<dbReference type="PANTHER" id="PTHR32063">
    <property type="match status" value="1"/>
</dbReference>
<keyword evidence="1" id="KW-0472">Membrane</keyword>
<protein>
    <submittedName>
        <fullName evidence="2">Efflux RND transporter permease subunit</fullName>
    </submittedName>
</protein>
<sequence length="117" mass="12964">VEDGAQEELSISRINGQRAVTLDITKVQDANVVEVGRRIQQVAADLQKTLPADIKLEVLRDESLKVQSQLDNVKETIIEGAVLTMVIVFFFLHSWRSTIITGLTLPISVMASFIAMK</sequence>
<dbReference type="Gene3D" id="3.30.70.1320">
    <property type="entry name" value="Multidrug efflux transporter AcrB pore domain like"/>
    <property type="match status" value="1"/>
</dbReference>
<accession>A0ABU7WJ72</accession>
<keyword evidence="1" id="KW-0812">Transmembrane</keyword>
<comment type="caution">
    <text evidence="2">The sequence shown here is derived from an EMBL/GenBank/DDBJ whole genome shotgun (WGS) entry which is preliminary data.</text>
</comment>
<evidence type="ECO:0000313" key="2">
    <source>
        <dbReference type="EMBL" id="MEF3084016.1"/>
    </source>
</evidence>
<dbReference type="Gene3D" id="1.20.1640.10">
    <property type="entry name" value="Multidrug efflux transporter AcrB transmembrane domain"/>
    <property type="match status" value="1"/>
</dbReference>
<dbReference type="InterPro" id="IPR027463">
    <property type="entry name" value="AcrB_DN_DC_subdom"/>
</dbReference>
<dbReference type="Pfam" id="PF00873">
    <property type="entry name" value="ACR_tran"/>
    <property type="match status" value="1"/>
</dbReference>
<organism evidence="2 3">
    <name type="scientific">Luteimonas flava</name>
    <dbReference type="NCBI Taxonomy" id="3115822"/>
    <lineage>
        <taxon>Bacteria</taxon>
        <taxon>Pseudomonadati</taxon>
        <taxon>Pseudomonadota</taxon>
        <taxon>Gammaproteobacteria</taxon>
        <taxon>Lysobacterales</taxon>
        <taxon>Lysobacteraceae</taxon>
        <taxon>Luteimonas</taxon>
    </lineage>
</organism>
<proteinExistence type="predicted"/>
<dbReference type="Proteomes" id="UP001358324">
    <property type="component" value="Unassembled WGS sequence"/>
</dbReference>
<evidence type="ECO:0000313" key="3">
    <source>
        <dbReference type="Proteomes" id="UP001358324"/>
    </source>
</evidence>
<evidence type="ECO:0000256" key="1">
    <source>
        <dbReference type="SAM" id="Phobius"/>
    </source>
</evidence>
<feature type="transmembrane region" description="Helical" evidence="1">
    <location>
        <begin position="99"/>
        <end position="116"/>
    </location>
</feature>
<dbReference type="RefSeq" id="WP_332079752.1">
    <property type="nucleotide sequence ID" value="NZ_JAZHBM010000044.1"/>
</dbReference>
<keyword evidence="3" id="KW-1185">Reference proteome</keyword>
<dbReference type="PRINTS" id="PR00702">
    <property type="entry name" value="ACRIFLAVINRP"/>
</dbReference>
<keyword evidence="1" id="KW-1133">Transmembrane helix</keyword>
<dbReference type="InterPro" id="IPR001036">
    <property type="entry name" value="Acrflvin-R"/>
</dbReference>
<dbReference type="SUPFAM" id="SSF82866">
    <property type="entry name" value="Multidrug efflux transporter AcrB transmembrane domain"/>
    <property type="match status" value="1"/>
</dbReference>
<reference evidence="2 3" key="1">
    <citation type="submission" date="2024-01" db="EMBL/GenBank/DDBJ databases">
        <title>Novel species of the genus Luteimonas isolated from rivers.</title>
        <authorList>
            <person name="Lu H."/>
        </authorList>
    </citation>
    <scope>NUCLEOTIDE SEQUENCE [LARGE SCALE GENOMIC DNA]</scope>
    <source>
        <strain evidence="2 3">SMYT11W</strain>
    </source>
</reference>
<gene>
    <name evidence="2" type="ORF">V3391_17620</name>
</gene>
<dbReference type="Gene3D" id="3.30.2090.10">
    <property type="entry name" value="Multidrug efflux transporter AcrB TolC docking domain, DN and DC subdomains"/>
    <property type="match status" value="1"/>
</dbReference>